<sequence>MTASLLQMATCHKYRRQIAVDQGRRAVRGTESMLGTVGILAYGSLIGDPGDEIEPFITSRIASQTPFPVEFARQSRTRKGAPTLVPSELGCPVKAEILVVELDAKEAADRLYRRELHEVGSTKSYAPPKQPTPNRIIIESLTNFEGIATVLYTRIGATILDPTATSLAEMAVASARGLSDGTDGISYLDDAVKAGVETLLTKDYVAEILRLTGGNDLRDAIERIRDGRYQVQP</sequence>
<organism evidence="1 2">
    <name type="scientific">Mesorhizobium vachelliae</name>
    <dbReference type="NCBI Taxonomy" id="3072309"/>
    <lineage>
        <taxon>Bacteria</taxon>
        <taxon>Pseudomonadati</taxon>
        <taxon>Pseudomonadota</taxon>
        <taxon>Alphaproteobacteria</taxon>
        <taxon>Hyphomicrobiales</taxon>
        <taxon>Phyllobacteriaceae</taxon>
        <taxon>Mesorhizobium</taxon>
    </lineage>
</organism>
<evidence type="ECO:0000313" key="2">
    <source>
        <dbReference type="Proteomes" id="UP001285154"/>
    </source>
</evidence>
<protein>
    <recommendedName>
        <fullName evidence="3">Gamma-glutamylcyclotransferase</fullName>
    </recommendedName>
</protein>
<evidence type="ECO:0008006" key="3">
    <source>
        <dbReference type="Google" id="ProtNLM"/>
    </source>
</evidence>
<reference evidence="1 2" key="1">
    <citation type="submission" date="2023-08" db="EMBL/GenBank/DDBJ databases">
        <title>Implementing the SeqCode for naming new Mesorhizobium species isolated from Vachellia karroo root nodules.</title>
        <authorList>
            <person name="Van Lill M."/>
        </authorList>
    </citation>
    <scope>NUCLEOTIDE SEQUENCE [LARGE SCALE GENOMIC DNA]</scope>
    <source>
        <strain evidence="1 2">VK25D</strain>
    </source>
</reference>
<gene>
    <name evidence="1" type="ORF">RFM42_30465</name>
</gene>
<name>A0ABU5ADI6_9HYPH</name>
<comment type="caution">
    <text evidence="1">The sequence shown here is derived from an EMBL/GenBank/DDBJ whole genome shotgun (WGS) entry which is preliminary data.</text>
</comment>
<keyword evidence="2" id="KW-1185">Reference proteome</keyword>
<evidence type="ECO:0000313" key="1">
    <source>
        <dbReference type="EMBL" id="MDX8535339.1"/>
    </source>
</evidence>
<accession>A0ABU5ADI6</accession>
<proteinExistence type="predicted"/>
<dbReference type="Proteomes" id="UP001285154">
    <property type="component" value="Unassembled WGS sequence"/>
</dbReference>
<dbReference type="EMBL" id="JAVIIQ010000019">
    <property type="protein sequence ID" value="MDX8535339.1"/>
    <property type="molecule type" value="Genomic_DNA"/>
</dbReference>
<dbReference type="RefSeq" id="WP_320252976.1">
    <property type="nucleotide sequence ID" value="NZ_JAVIIQ010000019.1"/>
</dbReference>